<evidence type="ECO:0000313" key="9">
    <source>
        <dbReference type="EMBL" id="KAH6836479.1"/>
    </source>
</evidence>
<dbReference type="GO" id="GO:0016020">
    <property type="term" value="C:membrane"/>
    <property type="evidence" value="ECO:0007669"/>
    <property type="project" value="UniProtKB-SubCell"/>
</dbReference>
<evidence type="ECO:0000313" key="10">
    <source>
        <dbReference type="Proteomes" id="UP001190926"/>
    </source>
</evidence>
<name>A0AAD4JNB7_PERFH</name>
<keyword evidence="4" id="KW-0735">Signal-anchor</keyword>
<gene>
    <name evidence="9" type="ORF">C2S53_018230</name>
</gene>
<dbReference type="PANTHER" id="PTHR32285">
    <property type="entry name" value="PROTEIN TRICHOME BIREFRINGENCE-LIKE 9-RELATED"/>
    <property type="match status" value="1"/>
</dbReference>
<evidence type="ECO:0000256" key="3">
    <source>
        <dbReference type="ARBA" id="ARBA00022692"/>
    </source>
</evidence>
<evidence type="ECO:0000256" key="4">
    <source>
        <dbReference type="ARBA" id="ARBA00022968"/>
    </source>
</evidence>
<keyword evidence="10" id="KW-1185">Reference proteome</keyword>
<accession>A0AAD4JNB7</accession>
<keyword evidence="3" id="KW-0812">Transmembrane</keyword>
<keyword evidence="5" id="KW-1133">Transmembrane helix</keyword>
<dbReference type="EMBL" id="SDAM02000020">
    <property type="protein sequence ID" value="KAH6836479.1"/>
    <property type="molecule type" value="Genomic_DNA"/>
</dbReference>
<comment type="similarity">
    <text evidence="2">Belongs to the PC-esterase family. TBL subfamily.</text>
</comment>
<evidence type="ECO:0000256" key="1">
    <source>
        <dbReference type="ARBA" id="ARBA00004167"/>
    </source>
</evidence>
<protein>
    <submittedName>
        <fullName evidence="9">TRICHOME BIREFRINGENCE-LIKE 34</fullName>
    </submittedName>
</protein>
<reference evidence="9 10" key="1">
    <citation type="journal article" date="2021" name="Nat. Commun.">
        <title>Incipient diploidization of the medicinal plant Perilla within 10,000 years.</title>
        <authorList>
            <person name="Zhang Y."/>
            <person name="Shen Q."/>
            <person name="Leng L."/>
            <person name="Zhang D."/>
            <person name="Chen S."/>
            <person name="Shi Y."/>
            <person name="Ning Z."/>
            <person name="Chen S."/>
        </authorList>
    </citation>
    <scope>NUCLEOTIDE SEQUENCE [LARGE SCALE GENOMIC DNA]</scope>
    <source>
        <strain evidence="10">cv. PC099</strain>
    </source>
</reference>
<comment type="caution">
    <text evidence="9">The sequence shown here is derived from an EMBL/GenBank/DDBJ whole genome shotgun (WGS) entry which is preliminary data.</text>
</comment>
<dbReference type="GO" id="GO:0005794">
    <property type="term" value="C:Golgi apparatus"/>
    <property type="evidence" value="ECO:0007669"/>
    <property type="project" value="TreeGrafter"/>
</dbReference>
<proteinExistence type="inferred from homology"/>
<evidence type="ECO:0000259" key="7">
    <source>
        <dbReference type="Pfam" id="PF13839"/>
    </source>
</evidence>
<sequence>MPEDALKESKVAAAAAANVVSTCDFFSGRWVFDNVSNPLYEEAHCSFMKPDYACQKYGRKDVRYQFWKWKPHDCQLPRFNGKKLLEKIRGKRVVFVGDSLNRNQWTSLLCLIESSLHHSSNKSVVRNQNLFVFNATEYNATIEFYWSPLLVESNTDDPYNHSIRNEIILRISSIEKHARQWTHADILIFDTFMWWVKLNMTLLWGSFGSPDAIYKVVEKSPRLYEMCLNTWSDWLEININRTKTKLFFMSLSPYHYK</sequence>
<evidence type="ECO:0000256" key="6">
    <source>
        <dbReference type="ARBA" id="ARBA00023136"/>
    </source>
</evidence>
<dbReference type="InterPro" id="IPR026057">
    <property type="entry name" value="TBL_C"/>
</dbReference>
<feature type="domain" description="Trichome birefringence-like N-terminal" evidence="8">
    <location>
        <begin position="22"/>
        <end position="75"/>
    </location>
</feature>
<evidence type="ECO:0000256" key="2">
    <source>
        <dbReference type="ARBA" id="ARBA00007727"/>
    </source>
</evidence>
<dbReference type="Pfam" id="PF13839">
    <property type="entry name" value="PC-Esterase"/>
    <property type="match status" value="1"/>
</dbReference>
<dbReference type="InterPro" id="IPR025846">
    <property type="entry name" value="TBL_N"/>
</dbReference>
<dbReference type="PANTHER" id="PTHR32285:SF239">
    <property type="entry name" value="PROTEIN TRICHOME BIREFRINGENCE-LIKE 34"/>
    <property type="match status" value="1"/>
</dbReference>
<dbReference type="GO" id="GO:0016413">
    <property type="term" value="F:O-acetyltransferase activity"/>
    <property type="evidence" value="ECO:0007669"/>
    <property type="project" value="InterPro"/>
</dbReference>
<comment type="subcellular location">
    <subcellularLocation>
        <location evidence="1">Membrane</location>
        <topology evidence="1">Single-pass membrane protein</topology>
    </subcellularLocation>
</comment>
<dbReference type="Proteomes" id="UP001190926">
    <property type="component" value="Unassembled WGS sequence"/>
</dbReference>
<evidence type="ECO:0000256" key="5">
    <source>
        <dbReference type="ARBA" id="ARBA00022989"/>
    </source>
</evidence>
<organism evidence="9 10">
    <name type="scientific">Perilla frutescens var. hirtella</name>
    <name type="common">Perilla citriodora</name>
    <name type="synonym">Perilla setoyensis</name>
    <dbReference type="NCBI Taxonomy" id="608512"/>
    <lineage>
        <taxon>Eukaryota</taxon>
        <taxon>Viridiplantae</taxon>
        <taxon>Streptophyta</taxon>
        <taxon>Embryophyta</taxon>
        <taxon>Tracheophyta</taxon>
        <taxon>Spermatophyta</taxon>
        <taxon>Magnoliopsida</taxon>
        <taxon>eudicotyledons</taxon>
        <taxon>Gunneridae</taxon>
        <taxon>Pentapetalae</taxon>
        <taxon>asterids</taxon>
        <taxon>lamiids</taxon>
        <taxon>Lamiales</taxon>
        <taxon>Lamiaceae</taxon>
        <taxon>Nepetoideae</taxon>
        <taxon>Elsholtzieae</taxon>
        <taxon>Perilla</taxon>
    </lineage>
</organism>
<dbReference type="Pfam" id="PF14416">
    <property type="entry name" value="PMR5N"/>
    <property type="match status" value="1"/>
</dbReference>
<dbReference type="AlphaFoldDB" id="A0AAD4JNB7"/>
<keyword evidence="6" id="KW-0472">Membrane</keyword>
<feature type="domain" description="Trichome birefringence-like C-terminal" evidence="7">
    <location>
        <begin position="76"/>
        <end position="257"/>
    </location>
</feature>
<evidence type="ECO:0000259" key="8">
    <source>
        <dbReference type="Pfam" id="PF14416"/>
    </source>
</evidence>
<dbReference type="InterPro" id="IPR029962">
    <property type="entry name" value="TBL"/>
</dbReference>